<feature type="compositionally biased region" description="Polar residues" evidence="1">
    <location>
        <begin position="111"/>
        <end position="121"/>
    </location>
</feature>
<feature type="region of interest" description="Disordered" evidence="1">
    <location>
        <begin position="89"/>
        <end position="125"/>
    </location>
</feature>
<comment type="caution">
    <text evidence="2">The sequence shown here is derived from an EMBL/GenBank/DDBJ whole genome shotgun (WGS) entry which is preliminary data.</text>
</comment>
<evidence type="ECO:0000313" key="3">
    <source>
        <dbReference type="Proteomes" id="UP000187313"/>
    </source>
</evidence>
<keyword evidence="3" id="KW-1185">Reference proteome</keyword>
<evidence type="ECO:0000256" key="1">
    <source>
        <dbReference type="SAM" id="MobiDB-lite"/>
    </source>
</evidence>
<evidence type="ECO:0000313" key="2">
    <source>
        <dbReference type="EMBL" id="OMD55304.1"/>
    </source>
</evidence>
<reference evidence="2 3" key="1">
    <citation type="submission" date="2016-10" db="EMBL/GenBank/DDBJ databases">
        <title>Paenibacillus species isolates.</title>
        <authorList>
            <person name="Beno S.M."/>
        </authorList>
    </citation>
    <scope>NUCLEOTIDE SEQUENCE [LARGE SCALE GENOMIC DNA]</scope>
    <source>
        <strain evidence="2 3">FSL R5-0923</strain>
    </source>
</reference>
<proteinExistence type="predicted"/>
<dbReference type="Proteomes" id="UP000187313">
    <property type="component" value="Unassembled WGS sequence"/>
</dbReference>
<organism evidence="2 3">
    <name type="scientific">Paenibacillus odorifer</name>
    <dbReference type="NCBI Taxonomy" id="189426"/>
    <lineage>
        <taxon>Bacteria</taxon>
        <taxon>Bacillati</taxon>
        <taxon>Bacillota</taxon>
        <taxon>Bacilli</taxon>
        <taxon>Bacillales</taxon>
        <taxon>Paenibacillaceae</taxon>
        <taxon>Paenibacillus</taxon>
    </lineage>
</organism>
<dbReference type="RefSeq" id="WP_076298345.1">
    <property type="nucleotide sequence ID" value="NZ_MPTD01000002.1"/>
</dbReference>
<accession>A0ABX3HVC3</accession>
<name>A0ABX3HVC3_9BACL</name>
<feature type="compositionally biased region" description="Acidic residues" evidence="1">
    <location>
        <begin position="89"/>
        <end position="108"/>
    </location>
</feature>
<protein>
    <submittedName>
        <fullName evidence="2">Uncharacterized protein</fullName>
    </submittedName>
</protein>
<sequence length="139" mass="16049">MAKKERTAVELKDYFDEEQFKMLVGQYYFSQQNTELQNEFIQNPKDFLSDATDMTLIDEFEEAAFLTKFNTLSDQEVQTLIPLLKEDCNTDEFDTEGDSDDSDDEDDGTNLIGSSMFPNVENQDELEDALEDLLERGLK</sequence>
<gene>
    <name evidence="2" type="ORF">BSK51_04420</name>
</gene>
<dbReference type="EMBL" id="MPTD01000002">
    <property type="protein sequence ID" value="OMD55304.1"/>
    <property type="molecule type" value="Genomic_DNA"/>
</dbReference>